<evidence type="ECO:0000256" key="7">
    <source>
        <dbReference type="HAMAP-Rule" id="MF_00503"/>
    </source>
</evidence>
<gene>
    <name evidence="7 9" type="primary">rplI</name>
    <name evidence="7" type="synonym">rpl9</name>
    <name evidence="9" type="ORF">GKIL_3577</name>
</gene>
<reference evidence="9 10" key="1">
    <citation type="journal article" date="2013" name="PLoS ONE">
        <title>Cultivation and Complete Genome Sequencing of Gloeobacter kilaueensis sp. nov., from a Lava Cave in Kilauea Caldera, Hawai'i.</title>
        <authorList>
            <person name="Saw J.H."/>
            <person name="Schatz M."/>
            <person name="Brown M.V."/>
            <person name="Kunkel D.D."/>
            <person name="Foster J.S."/>
            <person name="Shick H."/>
            <person name="Christensen S."/>
            <person name="Hou S."/>
            <person name="Wan X."/>
            <person name="Donachie S.P."/>
        </authorList>
    </citation>
    <scope>NUCLEOTIDE SEQUENCE [LARGE SCALE GENOMIC DNA]</scope>
    <source>
        <strain evidence="10">JS</strain>
    </source>
</reference>
<dbReference type="InterPro" id="IPR036791">
    <property type="entry name" value="Ribosomal_bL9_C_sf"/>
</dbReference>
<dbReference type="InterPro" id="IPR036935">
    <property type="entry name" value="Ribosomal_bL9_N_sf"/>
</dbReference>
<dbReference type="SUPFAM" id="SSF55658">
    <property type="entry name" value="L9 N-domain-like"/>
    <property type="match status" value="1"/>
</dbReference>
<keyword evidence="10" id="KW-1185">Reference proteome</keyword>
<dbReference type="GO" id="GO:0005840">
    <property type="term" value="C:ribosome"/>
    <property type="evidence" value="ECO:0007669"/>
    <property type="project" value="UniProtKB-KW"/>
</dbReference>
<accession>U5QLT8</accession>
<keyword evidence="5 7" id="KW-0687">Ribonucleoprotein</keyword>
<dbReference type="InterPro" id="IPR020070">
    <property type="entry name" value="Ribosomal_bL9_N"/>
</dbReference>
<dbReference type="STRING" id="1183438.GKIL_3577"/>
<dbReference type="PROSITE" id="PS00651">
    <property type="entry name" value="RIBOSOMAL_L9"/>
    <property type="match status" value="1"/>
</dbReference>
<dbReference type="InterPro" id="IPR020594">
    <property type="entry name" value="Ribosomal_bL9_bac/chp"/>
</dbReference>
<evidence type="ECO:0000313" key="9">
    <source>
        <dbReference type="EMBL" id="AGY59823.1"/>
    </source>
</evidence>
<dbReference type="PATRIC" id="fig|1183438.3.peg.3513"/>
<evidence type="ECO:0000259" key="8">
    <source>
        <dbReference type="PROSITE" id="PS00651"/>
    </source>
</evidence>
<evidence type="ECO:0000256" key="5">
    <source>
        <dbReference type="ARBA" id="ARBA00023274"/>
    </source>
</evidence>
<name>U5QLT8_GLOK1</name>
<dbReference type="FunFam" id="3.40.5.10:FF:000003">
    <property type="entry name" value="50S ribosomal protein L9"/>
    <property type="match status" value="1"/>
</dbReference>
<dbReference type="HOGENOM" id="CLU_078938_3_0_3"/>
<dbReference type="GO" id="GO:1990904">
    <property type="term" value="C:ribonucleoprotein complex"/>
    <property type="evidence" value="ECO:0007669"/>
    <property type="project" value="UniProtKB-KW"/>
</dbReference>
<dbReference type="InterPro" id="IPR009027">
    <property type="entry name" value="Ribosomal_bL9/RNase_H1_N"/>
</dbReference>
<dbReference type="EMBL" id="CP003587">
    <property type="protein sequence ID" value="AGY59823.1"/>
    <property type="molecule type" value="Genomic_DNA"/>
</dbReference>
<evidence type="ECO:0000256" key="2">
    <source>
        <dbReference type="ARBA" id="ARBA00022730"/>
    </source>
</evidence>
<dbReference type="RefSeq" id="WP_023175132.1">
    <property type="nucleotide sequence ID" value="NC_022600.1"/>
</dbReference>
<dbReference type="InterPro" id="IPR000244">
    <property type="entry name" value="Ribosomal_bL9"/>
</dbReference>
<keyword evidence="3 7" id="KW-0694">RNA-binding</keyword>
<dbReference type="eggNOG" id="COG0359">
    <property type="taxonomic scope" value="Bacteria"/>
</dbReference>
<dbReference type="InterPro" id="IPR020069">
    <property type="entry name" value="Ribosomal_bL9_C"/>
</dbReference>
<dbReference type="Gene3D" id="3.40.5.10">
    <property type="entry name" value="Ribosomal protein L9, N-terminal domain"/>
    <property type="match status" value="1"/>
</dbReference>
<proteinExistence type="inferred from homology"/>
<dbReference type="SUPFAM" id="SSF55653">
    <property type="entry name" value="Ribosomal protein L9 C-domain"/>
    <property type="match status" value="1"/>
</dbReference>
<protein>
    <recommendedName>
        <fullName evidence="6 7">Large ribosomal subunit protein bL9</fullName>
    </recommendedName>
</protein>
<evidence type="ECO:0000313" key="10">
    <source>
        <dbReference type="Proteomes" id="UP000017396"/>
    </source>
</evidence>
<evidence type="ECO:0000256" key="4">
    <source>
        <dbReference type="ARBA" id="ARBA00022980"/>
    </source>
</evidence>
<dbReference type="NCBIfam" id="TIGR00158">
    <property type="entry name" value="L9"/>
    <property type="match status" value="1"/>
</dbReference>
<keyword evidence="4 7" id="KW-0689">Ribosomal protein</keyword>
<feature type="domain" description="Ribosomal protein L9" evidence="8">
    <location>
        <begin position="15"/>
        <end position="42"/>
    </location>
</feature>
<dbReference type="Gene3D" id="3.10.430.100">
    <property type="entry name" value="Ribosomal protein L9, C-terminal domain"/>
    <property type="match status" value="1"/>
</dbReference>
<dbReference type="AlphaFoldDB" id="U5QLT8"/>
<evidence type="ECO:0000256" key="6">
    <source>
        <dbReference type="ARBA" id="ARBA00035292"/>
    </source>
</evidence>
<dbReference type="GO" id="GO:0003735">
    <property type="term" value="F:structural constituent of ribosome"/>
    <property type="evidence" value="ECO:0007669"/>
    <property type="project" value="InterPro"/>
</dbReference>
<dbReference type="Pfam" id="PF01281">
    <property type="entry name" value="Ribosomal_L9_N"/>
    <property type="match status" value="1"/>
</dbReference>
<dbReference type="GO" id="GO:0006412">
    <property type="term" value="P:translation"/>
    <property type="evidence" value="ECO:0007669"/>
    <property type="project" value="UniProtKB-UniRule"/>
</dbReference>
<organism evidence="9 10">
    <name type="scientific">Gloeobacter kilaueensis (strain ATCC BAA-2537 / CCAP 1431/1 / ULC 316 / JS1)</name>
    <dbReference type="NCBI Taxonomy" id="1183438"/>
    <lineage>
        <taxon>Bacteria</taxon>
        <taxon>Bacillati</taxon>
        <taxon>Cyanobacteriota</taxon>
        <taxon>Cyanophyceae</taxon>
        <taxon>Gloeobacterales</taxon>
        <taxon>Gloeobacteraceae</taxon>
        <taxon>Gloeobacter</taxon>
    </lineage>
</organism>
<evidence type="ECO:0000256" key="3">
    <source>
        <dbReference type="ARBA" id="ARBA00022884"/>
    </source>
</evidence>
<dbReference type="Pfam" id="PF03948">
    <property type="entry name" value="Ribosomal_L9_C"/>
    <property type="match status" value="1"/>
</dbReference>
<dbReference type="PANTHER" id="PTHR21368">
    <property type="entry name" value="50S RIBOSOMAL PROTEIN L9"/>
    <property type="match status" value="1"/>
</dbReference>
<keyword evidence="2 7" id="KW-0699">rRNA-binding</keyword>
<dbReference type="OrthoDB" id="9788336at2"/>
<dbReference type="KEGG" id="glj:GKIL_3577"/>
<dbReference type="GO" id="GO:0019843">
    <property type="term" value="F:rRNA binding"/>
    <property type="evidence" value="ECO:0007669"/>
    <property type="project" value="UniProtKB-UniRule"/>
</dbReference>
<dbReference type="Proteomes" id="UP000017396">
    <property type="component" value="Chromosome"/>
</dbReference>
<dbReference type="HAMAP" id="MF_00503">
    <property type="entry name" value="Ribosomal_bL9"/>
    <property type="match status" value="1"/>
</dbReference>
<comment type="similarity">
    <text evidence="1 7">Belongs to the bacterial ribosomal protein bL9 family.</text>
</comment>
<sequence length="153" mass="16806">MGTKIVLKKDVDTLGKAGTLVEVAAGYARNYLIPQGFAVRATPGLIKEAEQRQAKQREIQAKLRAEALETKKLLEGVGFYEVFVQVGEDGNQLFGTVTNQDVAEVIQSKTGVAIDRREIQIDEAIKRTGVYPVRVRVYQDVFATVRVQVNAAG</sequence>
<comment type="function">
    <text evidence="7">Binds to the 23S rRNA.</text>
</comment>
<evidence type="ECO:0000256" key="1">
    <source>
        <dbReference type="ARBA" id="ARBA00010605"/>
    </source>
</evidence>